<gene>
    <name evidence="1" type="ORF">LDX50_06775</name>
    <name evidence="2" type="ORF">LDX50_12745</name>
    <name evidence="3" type="ORF">LDX50_18465</name>
</gene>
<proteinExistence type="predicted"/>
<dbReference type="EMBL" id="JAIXNE010000003">
    <property type="protein sequence ID" value="MCA6075742.1"/>
    <property type="molecule type" value="Genomic_DNA"/>
</dbReference>
<protein>
    <submittedName>
        <fullName evidence="2">Ig-like domain-containing protein</fullName>
    </submittedName>
</protein>
<accession>A0A9X1HT87</accession>
<evidence type="ECO:0000313" key="1">
    <source>
        <dbReference type="EMBL" id="MCA6074565.1"/>
    </source>
</evidence>
<dbReference type="EMBL" id="JAIXNE010000002">
    <property type="protein sequence ID" value="MCA6074565.1"/>
    <property type="molecule type" value="Genomic_DNA"/>
</dbReference>
<keyword evidence="4" id="KW-1185">Reference proteome</keyword>
<evidence type="ECO:0000313" key="2">
    <source>
        <dbReference type="EMBL" id="MCA6075742.1"/>
    </source>
</evidence>
<name>A0A9X1HT87_9BACT</name>
<evidence type="ECO:0000313" key="4">
    <source>
        <dbReference type="Proteomes" id="UP001139409"/>
    </source>
</evidence>
<dbReference type="EMBL" id="JAIXNE010000004">
    <property type="protein sequence ID" value="MCA6076870.1"/>
    <property type="molecule type" value="Genomic_DNA"/>
</dbReference>
<dbReference type="RefSeq" id="WP_225697679.1">
    <property type="nucleotide sequence ID" value="NZ_JAIXNE010000002.1"/>
</dbReference>
<reference evidence="2" key="1">
    <citation type="submission" date="2021-09" db="EMBL/GenBank/DDBJ databases">
        <title>Fulvivirga sp. isolated from coastal sediment.</title>
        <authorList>
            <person name="Yu H."/>
        </authorList>
    </citation>
    <scope>NUCLEOTIDE SEQUENCE</scope>
    <source>
        <strain evidence="2">1062</strain>
    </source>
</reference>
<organism evidence="2 4">
    <name type="scientific">Fulvivirga sedimenti</name>
    <dbReference type="NCBI Taxonomy" id="2879465"/>
    <lineage>
        <taxon>Bacteria</taxon>
        <taxon>Pseudomonadati</taxon>
        <taxon>Bacteroidota</taxon>
        <taxon>Cytophagia</taxon>
        <taxon>Cytophagales</taxon>
        <taxon>Fulvivirgaceae</taxon>
        <taxon>Fulvivirga</taxon>
    </lineage>
</organism>
<sequence>MGISILLPGMISGCKYFITAIFTVISLSVLGQANFLLDQSGISKVDLEVEVSTPEHLKLYLKSAEREVAGRWEVRKHYITFLPFLPLDFASDYEVTYLGERIAAFRTPDNVSNPPRLLSIHPTPDSLPENLLKMQLVFDREMQSGKSSEFVMIREQGQNGFLENVFLDLSPELWNPGGDTLTLWLNPGRIKRDLIPNREEGNPLRQGTSYELLILNGWMSAQGQPLPEAVSKKFYVTRADRSRIDPSRWKMKFPELNTKQSLIIMSNEPLDLLSAPAAIQIMKADGEKVQGVVSISTEQSRIVFTPISNWITGRYIVEIKNTIEDLSGNRIDRLFDEDLTDSSAPSGLINQLEFTIK</sequence>
<comment type="caution">
    <text evidence="2">The sequence shown here is derived from an EMBL/GenBank/DDBJ whole genome shotgun (WGS) entry which is preliminary data.</text>
</comment>
<evidence type="ECO:0000313" key="3">
    <source>
        <dbReference type="EMBL" id="MCA6076870.1"/>
    </source>
</evidence>
<dbReference type="AlphaFoldDB" id="A0A9X1HT87"/>
<dbReference type="Proteomes" id="UP001139409">
    <property type="component" value="Unassembled WGS sequence"/>
</dbReference>